<dbReference type="PANTHER" id="PTHR47359:SF3">
    <property type="entry name" value="NLP_P60 DOMAIN-CONTAINING PROTEIN-RELATED"/>
    <property type="match status" value="1"/>
</dbReference>
<dbReference type="Pfam" id="PF00877">
    <property type="entry name" value="NLPC_P60"/>
    <property type="match status" value="1"/>
</dbReference>
<dbReference type="GO" id="GO:0006508">
    <property type="term" value="P:proteolysis"/>
    <property type="evidence" value="ECO:0007669"/>
    <property type="project" value="UniProtKB-KW"/>
</dbReference>
<evidence type="ECO:0000259" key="7">
    <source>
        <dbReference type="PROSITE" id="PS51935"/>
    </source>
</evidence>
<dbReference type="PROSITE" id="PS51935">
    <property type="entry name" value="NLPC_P60"/>
    <property type="match status" value="1"/>
</dbReference>
<dbReference type="SUPFAM" id="SSF54001">
    <property type="entry name" value="Cysteine proteinases"/>
    <property type="match status" value="1"/>
</dbReference>
<feature type="region of interest" description="Disordered" evidence="5">
    <location>
        <begin position="32"/>
        <end position="77"/>
    </location>
</feature>
<evidence type="ECO:0000256" key="3">
    <source>
        <dbReference type="ARBA" id="ARBA00022801"/>
    </source>
</evidence>
<feature type="signal peptide" evidence="6">
    <location>
        <begin position="1"/>
        <end position="31"/>
    </location>
</feature>
<dbReference type="RefSeq" id="WP_168117646.1">
    <property type="nucleotide sequence ID" value="NZ_BOON01000057.1"/>
</dbReference>
<dbReference type="EMBL" id="BOON01000057">
    <property type="protein sequence ID" value="GII25726.1"/>
    <property type="molecule type" value="Genomic_DNA"/>
</dbReference>
<feature type="chain" id="PRO_5038493340" description="NlpC/P60 domain-containing protein" evidence="6">
    <location>
        <begin position="32"/>
        <end position="200"/>
    </location>
</feature>
<evidence type="ECO:0000256" key="1">
    <source>
        <dbReference type="ARBA" id="ARBA00007074"/>
    </source>
</evidence>
<gene>
    <name evidence="8" type="ORF">Pme01_53230</name>
</gene>
<proteinExistence type="inferred from homology"/>
<keyword evidence="6" id="KW-0732">Signal</keyword>
<protein>
    <recommendedName>
        <fullName evidence="7">NlpC/P60 domain-containing protein</fullName>
    </recommendedName>
</protein>
<name>A0A8J3THJ0_9ACTN</name>
<evidence type="ECO:0000256" key="4">
    <source>
        <dbReference type="ARBA" id="ARBA00022807"/>
    </source>
</evidence>
<comment type="caution">
    <text evidence="8">The sequence shown here is derived from an EMBL/GenBank/DDBJ whole genome shotgun (WGS) entry which is preliminary data.</text>
</comment>
<dbReference type="InterPro" id="IPR038765">
    <property type="entry name" value="Papain-like_cys_pep_sf"/>
</dbReference>
<dbReference type="GO" id="GO:0008234">
    <property type="term" value="F:cysteine-type peptidase activity"/>
    <property type="evidence" value="ECO:0007669"/>
    <property type="project" value="UniProtKB-KW"/>
</dbReference>
<evidence type="ECO:0000256" key="2">
    <source>
        <dbReference type="ARBA" id="ARBA00022670"/>
    </source>
</evidence>
<keyword evidence="9" id="KW-1185">Reference proteome</keyword>
<dbReference type="PANTHER" id="PTHR47359">
    <property type="entry name" value="PEPTIDOGLYCAN DL-ENDOPEPTIDASE CWLO"/>
    <property type="match status" value="1"/>
</dbReference>
<dbReference type="Proteomes" id="UP000599074">
    <property type="component" value="Unassembled WGS sequence"/>
</dbReference>
<sequence>MPNPLTTRSPERMLIRSVLLAAIAAVSAVMAQSPSQRTTTVPGTGPDVMLASGPLSAESASRAAPPQATVQPAAGPVVGPRLASGDPWAAIAFAKQQLGKPYQWGGTGNPGFDCSGLVMKAWQAGGVYLPRTTYQMAGVGTRIGRDQLEPGDLVFSNDFGHVQLYLGGGYIIEAARPGTVVRISGLPSAGSVNAYTRVRS</sequence>
<accession>A0A8J3THJ0</accession>
<evidence type="ECO:0000313" key="8">
    <source>
        <dbReference type="EMBL" id="GII25726.1"/>
    </source>
</evidence>
<keyword evidence="3" id="KW-0378">Hydrolase</keyword>
<dbReference type="InterPro" id="IPR000064">
    <property type="entry name" value="NLP_P60_dom"/>
</dbReference>
<evidence type="ECO:0000256" key="6">
    <source>
        <dbReference type="SAM" id="SignalP"/>
    </source>
</evidence>
<feature type="compositionally biased region" description="Low complexity" evidence="5">
    <location>
        <begin position="63"/>
        <end position="77"/>
    </location>
</feature>
<keyword evidence="4" id="KW-0788">Thiol protease</keyword>
<evidence type="ECO:0000313" key="9">
    <source>
        <dbReference type="Proteomes" id="UP000599074"/>
    </source>
</evidence>
<feature type="domain" description="NlpC/P60" evidence="7">
    <location>
        <begin position="84"/>
        <end position="200"/>
    </location>
</feature>
<evidence type="ECO:0000256" key="5">
    <source>
        <dbReference type="SAM" id="MobiDB-lite"/>
    </source>
</evidence>
<keyword evidence="2" id="KW-0645">Protease</keyword>
<comment type="similarity">
    <text evidence="1">Belongs to the peptidase C40 family.</text>
</comment>
<dbReference type="AlphaFoldDB" id="A0A8J3THJ0"/>
<organism evidence="8 9">
    <name type="scientific">Planosporangium mesophilum</name>
    <dbReference type="NCBI Taxonomy" id="689768"/>
    <lineage>
        <taxon>Bacteria</taxon>
        <taxon>Bacillati</taxon>
        <taxon>Actinomycetota</taxon>
        <taxon>Actinomycetes</taxon>
        <taxon>Micromonosporales</taxon>
        <taxon>Micromonosporaceae</taxon>
        <taxon>Planosporangium</taxon>
    </lineage>
</organism>
<dbReference type="Gene3D" id="3.90.1720.10">
    <property type="entry name" value="endopeptidase domain like (from Nostoc punctiforme)"/>
    <property type="match status" value="1"/>
</dbReference>
<dbReference type="InterPro" id="IPR051794">
    <property type="entry name" value="PG_Endopeptidase_C40"/>
</dbReference>
<reference evidence="8" key="1">
    <citation type="submission" date="2021-01" db="EMBL/GenBank/DDBJ databases">
        <title>Whole genome shotgun sequence of Planosporangium mesophilum NBRC 109066.</title>
        <authorList>
            <person name="Komaki H."/>
            <person name="Tamura T."/>
        </authorList>
    </citation>
    <scope>NUCLEOTIDE SEQUENCE</scope>
    <source>
        <strain evidence="8">NBRC 109066</strain>
    </source>
</reference>